<keyword evidence="5 7" id="KW-0131">Cell cycle</keyword>
<proteinExistence type="inferred from homology"/>
<keyword evidence="7" id="KW-0547">Nucleotide-binding</keyword>
<dbReference type="Gene3D" id="3.90.190.20">
    <property type="entry name" value="Mur ligase, C-terminal domain"/>
    <property type="match status" value="1"/>
</dbReference>
<dbReference type="SUPFAM" id="SSF53244">
    <property type="entry name" value="MurD-like peptide ligases, peptide-binding domain"/>
    <property type="match status" value="1"/>
</dbReference>
<dbReference type="PANTHER" id="PTHR23135">
    <property type="entry name" value="MUR LIGASE FAMILY MEMBER"/>
    <property type="match status" value="1"/>
</dbReference>
<feature type="binding site" evidence="7">
    <location>
        <begin position="175"/>
        <end position="176"/>
    </location>
    <ligand>
        <name>UDP-N-acetyl-alpha-D-muramoyl-L-alanyl-D-glutamate</name>
        <dbReference type="ChEBI" id="CHEBI:83900"/>
    </ligand>
</feature>
<reference evidence="13" key="1">
    <citation type="submission" date="2023-09" db="EMBL/GenBank/DDBJ databases">
        <authorList>
            <person name="Li S."/>
            <person name="Li X."/>
            <person name="Zhang C."/>
            <person name="Zhao Z."/>
        </authorList>
    </citation>
    <scope>NUCLEOTIDE SEQUENCE [LARGE SCALE GENOMIC DNA]</scope>
    <source>
        <strain evidence="13">SQ345</strain>
    </source>
</reference>
<dbReference type="Gene3D" id="3.40.1390.10">
    <property type="entry name" value="MurE/MurF, N-terminal domain"/>
    <property type="match status" value="1"/>
</dbReference>
<keyword evidence="13" id="KW-1185">Reference proteome</keyword>
<feature type="domain" description="Mur ligase central" evidence="11">
    <location>
        <begin position="131"/>
        <end position="339"/>
    </location>
</feature>
<comment type="function">
    <text evidence="7">Catalyzes the addition of meso-diaminopimelic acid to the nucleotide precursor UDP-N-acetylmuramoyl-L-alanyl-D-glutamate (UMAG) in the biosynthesis of bacterial cell-wall peptidoglycan.</text>
</comment>
<feature type="domain" description="Mur ligase N-terminal catalytic" evidence="9">
    <location>
        <begin position="40"/>
        <end position="91"/>
    </location>
</feature>
<evidence type="ECO:0000256" key="4">
    <source>
        <dbReference type="ARBA" id="ARBA00022984"/>
    </source>
</evidence>
<evidence type="ECO:0000313" key="13">
    <source>
        <dbReference type="Proteomes" id="UP001248581"/>
    </source>
</evidence>
<dbReference type="Pfam" id="PF08245">
    <property type="entry name" value="Mur_ligase_M"/>
    <property type="match status" value="1"/>
</dbReference>
<feature type="binding site" evidence="7">
    <location>
        <position position="208"/>
    </location>
    <ligand>
        <name>UDP-N-acetyl-alpha-D-muramoyl-L-alanyl-D-glutamate</name>
        <dbReference type="ChEBI" id="CHEBI:83900"/>
    </ligand>
</feature>
<feature type="modified residue" description="N6-carboxylysine" evidence="7">
    <location>
        <position position="242"/>
    </location>
</feature>
<comment type="caution">
    <text evidence="7">Lacks conserved residue(s) required for the propagation of feature annotation.</text>
</comment>
<protein>
    <recommendedName>
        <fullName evidence="7">UDP-N-acetylmuramoyl-L-alanyl-D-glutamate--2,6-diaminopimelate ligase</fullName>
        <ecNumber evidence="7">6.3.2.13</ecNumber>
    </recommendedName>
    <alternativeName>
        <fullName evidence="7">Meso-A2pm-adding enzyme</fullName>
    </alternativeName>
    <alternativeName>
        <fullName evidence="7">Meso-diaminopimelate-adding enzyme</fullName>
    </alternativeName>
    <alternativeName>
        <fullName evidence="7">UDP-MurNAc-L-Ala-D-Glu:meso-diaminopimelate ligase</fullName>
    </alternativeName>
    <alternativeName>
        <fullName evidence="7">UDP-MurNAc-tripeptide synthetase</fullName>
    </alternativeName>
    <alternativeName>
        <fullName evidence="7">UDP-N-acetylmuramyl-tripeptide synthetase</fullName>
    </alternativeName>
</protein>
<comment type="pathway">
    <text evidence="7 8">Cell wall biogenesis; peptidoglycan biosynthesis.</text>
</comment>
<feature type="binding site" evidence="7">
    <location>
        <begin position="435"/>
        <end position="438"/>
    </location>
    <ligand>
        <name>meso-2,6-diaminopimelate</name>
        <dbReference type="ChEBI" id="CHEBI:57791"/>
    </ligand>
</feature>
<feature type="binding site" evidence="7">
    <location>
        <position position="42"/>
    </location>
    <ligand>
        <name>UDP-N-acetyl-alpha-D-muramoyl-L-alanyl-D-glutamate</name>
        <dbReference type="ChEBI" id="CHEBI:83900"/>
    </ligand>
</feature>
<keyword evidence="7" id="KW-0963">Cytoplasm</keyword>
<keyword evidence="7" id="KW-0067">ATP-binding</keyword>
<dbReference type="InterPro" id="IPR000713">
    <property type="entry name" value="Mur_ligase_N"/>
</dbReference>
<dbReference type="Proteomes" id="UP001248581">
    <property type="component" value="Chromosome"/>
</dbReference>
<feature type="domain" description="Mur ligase C-terminal" evidence="10">
    <location>
        <begin position="362"/>
        <end position="488"/>
    </location>
</feature>
<comment type="catalytic activity">
    <reaction evidence="7">
        <text>UDP-N-acetyl-alpha-D-muramoyl-L-alanyl-D-glutamate + meso-2,6-diaminopimelate + ATP = UDP-N-acetyl-alpha-D-muramoyl-L-alanyl-gamma-D-glutamyl-meso-2,6-diaminopimelate + ADP + phosphate + H(+)</text>
        <dbReference type="Rhea" id="RHEA:23676"/>
        <dbReference type="ChEBI" id="CHEBI:15378"/>
        <dbReference type="ChEBI" id="CHEBI:30616"/>
        <dbReference type="ChEBI" id="CHEBI:43474"/>
        <dbReference type="ChEBI" id="CHEBI:57791"/>
        <dbReference type="ChEBI" id="CHEBI:83900"/>
        <dbReference type="ChEBI" id="CHEBI:83905"/>
        <dbReference type="ChEBI" id="CHEBI:456216"/>
        <dbReference type="EC" id="6.3.2.13"/>
    </reaction>
</comment>
<organism evidence="12 13">
    <name type="scientific">Thalassotalea nanhaiensis</name>
    <dbReference type="NCBI Taxonomy" id="3065648"/>
    <lineage>
        <taxon>Bacteria</taxon>
        <taxon>Pseudomonadati</taxon>
        <taxon>Pseudomonadota</taxon>
        <taxon>Gammaproteobacteria</taxon>
        <taxon>Alteromonadales</taxon>
        <taxon>Colwelliaceae</taxon>
        <taxon>Thalassotalea</taxon>
    </lineage>
</organism>
<feature type="binding site" evidence="7">
    <location>
        <position position="202"/>
    </location>
    <ligand>
        <name>UDP-N-acetyl-alpha-D-muramoyl-L-alanyl-D-glutamate</name>
        <dbReference type="ChEBI" id="CHEBI:83900"/>
    </ligand>
</feature>
<dbReference type="InterPro" id="IPR036565">
    <property type="entry name" value="Mur-like_cat_sf"/>
</dbReference>
<feature type="binding site" evidence="7">
    <location>
        <position position="490"/>
    </location>
    <ligand>
        <name>meso-2,6-diaminopimelate</name>
        <dbReference type="ChEBI" id="CHEBI:57791"/>
    </ligand>
</feature>
<evidence type="ECO:0000259" key="11">
    <source>
        <dbReference type="Pfam" id="PF08245"/>
    </source>
</evidence>
<evidence type="ECO:0000259" key="10">
    <source>
        <dbReference type="Pfam" id="PF02875"/>
    </source>
</evidence>
<evidence type="ECO:0000256" key="5">
    <source>
        <dbReference type="ARBA" id="ARBA00023306"/>
    </source>
</evidence>
<dbReference type="Gene3D" id="3.40.1190.10">
    <property type="entry name" value="Mur-like, catalytic domain"/>
    <property type="match status" value="1"/>
</dbReference>
<keyword evidence="7" id="KW-0460">Magnesium</keyword>
<keyword evidence="7 12" id="KW-0436">Ligase</keyword>
<dbReference type="EC" id="6.3.2.13" evidence="7"/>
<keyword evidence="4 7" id="KW-0573">Peptidoglycan synthesis</keyword>
<evidence type="ECO:0000256" key="3">
    <source>
        <dbReference type="ARBA" id="ARBA00022960"/>
    </source>
</evidence>
<dbReference type="NCBIfam" id="TIGR01085">
    <property type="entry name" value="murE"/>
    <property type="match status" value="1"/>
</dbReference>
<dbReference type="EMBL" id="CP134146">
    <property type="protein sequence ID" value="WNC68073.1"/>
    <property type="molecule type" value="Genomic_DNA"/>
</dbReference>
<dbReference type="SUPFAM" id="SSF63418">
    <property type="entry name" value="MurE/MurF N-terminal domain"/>
    <property type="match status" value="1"/>
</dbReference>
<comment type="PTM">
    <text evidence="7">Carboxylation is probably crucial for Mg(2+) binding and, consequently, for the gamma-phosphate positioning of ATP.</text>
</comment>
<dbReference type="InterPro" id="IPR005761">
    <property type="entry name" value="UDP-N-AcMur-Glu-dNH2Pim_ligase"/>
</dbReference>
<gene>
    <name evidence="7 12" type="primary">murE</name>
    <name evidence="12" type="ORF">RI845_16295</name>
</gene>
<name>A0ABY9TH22_9GAMM</name>
<feature type="binding site" evidence="7">
    <location>
        <position position="411"/>
    </location>
    <ligand>
        <name>meso-2,6-diaminopimelate</name>
        <dbReference type="ChEBI" id="CHEBI:57791"/>
    </ligand>
</feature>
<dbReference type="InterPro" id="IPR013221">
    <property type="entry name" value="Mur_ligase_cen"/>
</dbReference>
<comment type="cofactor">
    <cofactor evidence="7">
        <name>Mg(2+)</name>
        <dbReference type="ChEBI" id="CHEBI:18420"/>
    </cofactor>
</comment>
<evidence type="ECO:0000256" key="7">
    <source>
        <dbReference type="HAMAP-Rule" id="MF_00208"/>
    </source>
</evidence>
<feature type="binding site" evidence="7">
    <location>
        <position position="486"/>
    </location>
    <ligand>
        <name>meso-2,6-diaminopimelate</name>
        <dbReference type="ChEBI" id="CHEBI:57791"/>
    </ligand>
</feature>
<dbReference type="InterPro" id="IPR036615">
    <property type="entry name" value="Mur_ligase_C_dom_sf"/>
</dbReference>
<keyword evidence="3 7" id="KW-0133">Cell shape</keyword>
<dbReference type="HAMAP" id="MF_00208">
    <property type="entry name" value="MurE"/>
    <property type="match status" value="1"/>
</dbReference>
<evidence type="ECO:0000256" key="8">
    <source>
        <dbReference type="RuleBase" id="RU004135"/>
    </source>
</evidence>
<keyword evidence="2 7" id="KW-0132">Cell division</keyword>
<feature type="binding site" evidence="7">
    <location>
        <position position="174"/>
    </location>
    <ligand>
        <name>UDP-N-acetyl-alpha-D-muramoyl-L-alanyl-D-glutamate</name>
        <dbReference type="ChEBI" id="CHEBI:83900"/>
    </ligand>
</feature>
<sequence length="518" mass="56786">MRNNQKEQMMPSYFAAFSIANALAKFDINIDDIESKHLVNDSRFVEAGDIFAAVTGTFSEGNEYIKSAVAKGASLVIAQCKNSNEHGTIYSVTEQSNTATVVNFFELNKQLSLVSAYYYNEPHKNMSLIGVTGTNGKTSCCQLLAQLFTKNNHKSAIIGTLGAGTLDDLENINNTTPGPTKLQQLLAQFSADGIENVAMEVSSHALSQNRIDVNMIDIAVFTNLSRDHLDYHGDMGTYADVKKQLFLGSSEQVLVLNVDDQYCQSWLGELPKENRRVMYSVNEANQHLLENSEFLSASNVVCHNQGVSFKLASSWGNCDINSALLGEFNVANLLAAMAVLLVKGVELSDIAKCTEHLVPVTGRMETYFAPDKATAVVDYAHTPDGLEKALESAKAHCQGELWLVFGCGGDRDKGKRPMMGSIADQYADHIVLTNDNPRSEEPSQITADIKQGIKAKNKVDVIIDRQQAVISALSRAKEKDMVLCAGKGHEDYLIIGDETIDYHEREVVRQFYQGGAKS</sequence>
<dbReference type="SUPFAM" id="SSF53623">
    <property type="entry name" value="MurD-like peptide ligases, catalytic domain"/>
    <property type="match status" value="1"/>
</dbReference>
<evidence type="ECO:0000256" key="6">
    <source>
        <dbReference type="ARBA" id="ARBA00023316"/>
    </source>
</evidence>
<comment type="subcellular location">
    <subcellularLocation>
        <location evidence="7 8">Cytoplasm</location>
    </subcellularLocation>
</comment>
<keyword evidence="6 7" id="KW-0961">Cell wall biogenesis/degradation</keyword>
<comment type="similarity">
    <text evidence="1 7">Belongs to the MurCDEF family. MurE subfamily.</text>
</comment>
<dbReference type="NCBIfam" id="NF001123">
    <property type="entry name" value="PRK00139.1-1"/>
    <property type="match status" value="1"/>
</dbReference>
<dbReference type="GO" id="GO:0008765">
    <property type="term" value="F:UDP-N-acetylmuramoylalanyl-D-glutamate-2,6-diaminopimelate ligase activity"/>
    <property type="evidence" value="ECO:0007669"/>
    <property type="project" value="UniProtKB-EC"/>
</dbReference>
<dbReference type="RefSeq" id="WP_348387231.1">
    <property type="nucleotide sequence ID" value="NZ_CP134146.1"/>
</dbReference>
<feature type="short sequence motif" description="Meso-diaminopimelate recognition motif" evidence="7">
    <location>
        <begin position="435"/>
        <end position="438"/>
    </location>
</feature>
<dbReference type="InterPro" id="IPR004101">
    <property type="entry name" value="Mur_ligase_C"/>
</dbReference>
<evidence type="ECO:0000259" key="9">
    <source>
        <dbReference type="Pfam" id="PF01225"/>
    </source>
</evidence>
<evidence type="ECO:0000256" key="2">
    <source>
        <dbReference type="ARBA" id="ARBA00022618"/>
    </source>
</evidence>
<dbReference type="PANTHER" id="PTHR23135:SF4">
    <property type="entry name" value="UDP-N-ACETYLMURAMOYL-L-ALANYL-D-GLUTAMATE--2,6-DIAMINOPIMELATE LIGASE MURE HOMOLOG, CHLOROPLASTIC"/>
    <property type="match status" value="1"/>
</dbReference>
<evidence type="ECO:0000313" key="12">
    <source>
        <dbReference type="EMBL" id="WNC68073.1"/>
    </source>
</evidence>
<dbReference type="Pfam" id="PF01225">
    <property type="entry name" value="Mur_ligase"/>
    <property type="match status" value="1"/>
</dbReference>
<dbReference type="Pfam" id="PF02875">
    <property type="entry name" value="Mur_ligase_C"/>
    <property type="match status" value="1"/>
</dbReference>
<feature type="binding site" evidence="7">
    <location>
        <begin position="133"/>
        <end position="139"/>
    </location>
    <ligand>
        <name>ATP</name>
        <dbReference type="ChEBI" id="CHEBI:30616"/>
    </ligand>
</feature>
<dbReference type="InterPro" id="IPR035911">
    <property type="entry name" value="MurE/MurF_N"/>
</dbReference>
<evidence type="ECO:0000256" key="1">
    <source>
        <dbReference type="ARBA" id="ARBA00005898"/>
    </source>
</evidence>
<accession>A0ABY9TH22</accession>
<dbReference type="NCBIfam" id="NF001126">
    <property type="entry name" value="PRK00139.1-4"/>
    <property type="match status" value="1"/>
</dbReference>
<feature type="binding site" evidence="7">
    <location>
        <position position="210"/>
    </location>
    <ligand>
        <name>UDP-N-acetyl-alpha-D-muramoyl-L-alanyl-D-glutamate</name>
        <dbReference type="ChEBI" id="CHEBI:83900"/>
    </ligand>
</feature>